<dbReference type="Proteomes" id="UP001152607">
    <property type="component" value="Unassembled WGS sequence"/>
</dbReference>
<feature type="signal peptide" evidence="1">
    <location>
        <begin position="1"/>
        <end position="16"/>
    </location>
</feature>
<evidence type="ECO:0008006" key="4">
    <source>
        <dbReference type="Google" id="ProtNLM"/>
    </source>
</evidence>
<evidence type="ECO:0000313" key="3">
    <source>
        <dbReference type="Proteomes" id="UP001152607"/>
    </source>
</evidence>
<organism evidence="2 3">
    <name type="scientific">Periconia digitata</name>
    <dbReference type="NCBI Taxonomy" id="1303443"/>
    <lineage>
        <taxon>Eukaryota</taxon>
        <taxon>Fungi</taxon>
        <taxon>Dikarya</taxon>
        <taxon>Ascomycota</taxon>
        <taxon>Pezizomycotina</taxon>
        <taxon>Dothideomycetes</taxon>
        <taxon>Pleosporomycetidae</taxon>
        <taxon>Pleosporales</taxon>
        <taxon>Massarineae</taxon>
        <taxon>Periconiaceae</taxon>
        <taxon>Periconia</taxon>
    </lineage>
</organism>
<dbReference type="EMBL" id="CAOQHR010000011">
    <property type="protein sequence ID" value="CAI6340978.1"/>
    <property type="molecule type" value="Genomic_DNA"/>
</dbReference>
<dbReference type="AlphaFoldDB" id="A0A9W4UV82"/>
<protein>
    <recommendedName>
        <fullName evidence="4">Secreted protein</fullName>
    </recommendedName>
</protein>
<sequence length="143" mass="15967">MLARVFLFSLLPACLPESFLLSFSFSLFFGGRRAPLIIESIHPYELSLNGRLDMRLGFCTLTYGDGRLPLLTSRPSTLCVVDRIKIIFSARHPLAAGCRVTADAAKLMKLQDMQIGPNHRQTLIQLPPQTTMKRNIECCSPSN</sequence>
<evidence type="ECO:0000313" key="2">
    <source>
        <dbReference type="EMBL" id="CAI6340978.1"/>
    </source>
</evidence>
<accession>A0A9W4UV82</accession>
<comment type="caution">
    <text evidence="2">The sequence shown here is derived from an EMBL/GenBank/DDBJ whole genome shotgun (WGS) entry which is preliminary data.</text>
</comment>
<keyword evidence="1" id="KW-0732">Signal</keyword>
<evidence type="ECO:0000256" key="1">
    <source>
        <dbReference type="SAM" id="SignalP"/>
    </source>
</evidence>
<gene>
    <name evidence="2" type="ORF">PDIGIT_LOCUS14166</name>
</gene>
<proteinExistence type="predicted"/>
<keyword evidence="3" id="KW-1185">Reference proteome</keyword>
<reference evidence="2" key="1">
    <citation type="submission" date="2023-01" db="EMBL/GenBank/DDBJ databases">
        <authorList>
            <person name="Van Ghelder C."/>
            <person name="Rancurel C."/>
        </authorList>
    </citation>
    <scope>NUCLEOTIDE SEQUENCE</scope>
    <source>
        <strain evidence="2">CNCM I-4278</strain>
    </source>
</reference>
<feature type="chain" id="PRO_5040789681" description="Secreted protein" evidence="1">
    <location>
        <begin position="17"/>
        <end position="143"/>
    </location>
</feature>
<name>A0A9W4UV82_9PLEO</name>